<dbReference type="AlphaFoldDB" id="A0AAV4X243"/>
<dbReference type="EMBL" id="BPLR01017040">
    <property type="protein sequence ID" value="GIY88265.1"/>
    <property type="molecule type" value="Genomic_DNA"/>
</dbReference>
<evidence type="ECO:0000313" key="1">
    <source>
        <dbReference type="EMBL" id="GIY88265.1"/>
    </source>
</evidence>
<dbReference type="Proteomes" id="UP001054945">
    <property type="component" value="Unassembled WGS sequence"/>
</dbReference>
<comment type="caution">
    <text evidence="1">The sequence shown here is derived from an EMBL/GenBank/DDBJ whole genome shotgun (WGS) entry which is preliminary data.</text>
</comment>
<sequence>MAINSLSLSLSLQEPWLLRQFCNKQAFICYAWPRITAASSKGAGIRGRVHGIILQIHEQTNYTCSVLSDDWPSGRRVARFDGFRASPPERPMDLVLSHGFFIDGVSTFLPPCETPISHSRVSIFTPDKPLTCQARWTV</sequence>
<evidence type="ECO:0000313" key="2">
    <source>
        <dbReference type="Proteomes" id="UP001054945"/>
    </source>
</evidence>
<reference evidence="1 2" key="1">
    <citation type="submission" date="2021-06" db="EMBL/GenBank/DDBJ databases">
        <title>Caerostris extrusa draft genome.</title>
        <authorList>
            <person name="Kono N."/>
            <person name="Arakawa K."/>
        </authorList>
    </citation>
    <scope>NUCLEOTIDE SEQUENCE [LARGE SCALE GENOMIC DNA]</scope>
</reference>
<proteinExistence type="predicted"/>
<name>A0AAV4X243_CAEEX</name>
<accession>A0AAV4X243</accession>
<organism evidence="1 2">
    <name type="scientific">Caerostris extrusa</name>
    <name type="common">Bark spider</name>
    <name type="synonym">Caerostris bankana</name>
    <dbReference type="NCBI Taxonomy" id="172846"/>
    <lineage>
        <taxon>Eukaryota</taxon>
        <taxon>Metazoa</taxon>
        <taxon>Ecdysozoa</taxon>
        <taxon>Arthropoda</taxon>
        <taxon>Chelicerata</taxon>
        <taxon>Arachnida</taxon>
        <taxon>Araneae</taxon>
        <taxon>Araneomorphae</taxon>
        <taxon>Entelegynae</taxon>
        <taxon>Araneoidea</taxon>
        <taxon>Araneidae</taxon>
        <taxon>Caerostris</taxon>
    </lineage>
</organism>
<protein>
    <submittedName>
        <fullName evidence="1">Uncharacterized protein</fullName>
    </submittedName>
</protein>
<keyword evidence="2" id="KW-1185">Reference proteome</keyword>
<gene>
    <name evidence="1" type="ORF">CEXT_270141</name>
</gene>